<keyword evidence="10" id="KW-1185">Reference proteome</keyword>
<keyword evidence="3 7" id="KW-0812">Transmembrane</keyword>
<protein>
    <submittedName>
        <fullName evidence="9">Uncharacterized protein</fullName>
    </submittedName>
</protein>
<feature type="transmembrane region" description="Helical" evidence="8">
    <location>
        <begin position="224"/>
        <end position="246"/>
    </location>
</feature>
<comment type="subcellular location">
    <subcellularLocation>
        <location evidence="1">Membrane</location>
        <topology evidence="1">Multi-pass membrane protein</topology>
    </subcellularLocation>
</comment>
<dbReference type="InterPro" id="IPR034294">
    <property type="entry name" value="Aquaporin_transptr"/>
</dbReference>
<comment type="similarity">
    <text evidence="7">Belongs to the MIP/aquaporin (TC 1.A.8) family.</text>
</comment>
<reference evidence="10" key="1">
    <citation type="submission" date="2024-06" db="EMBL/GenBank/DDBJ databases">
        <authorList>
            <person name="Ryan C."/>
        </authorList>
    </citation>
    <scope>NUCLEOTIDE SEQUENCE [LARGE SCALE GENOMIC DNA]</scope>
</reference>
<feature type="transmembrane region" description="Helical" evidence="8">
    <location>
        <begin position="78"/>
        <end position="97"/>
    </location>
</feature>
<dbReference type="GO" id="GO:0016020">
    <property type="term" value="C:membrane"/>
    <property type="evidence" value="ECO:0007669"/>
    <property type="project" value="UniProtKB-SubCell"/>
</dbReference>
<dbReference type="AlphaFoldDB" id="A0ABC9C051"/>
<accession>A0ABC9C051</accession>
<proteinExistence type="inferred from homology"/>
<gene>
    <name evidence="9" type="ORF">URODEC1_LOCUS69804</name>
</gene>
<dbReference type="PANTHER" id="PTHR45724:SF35">
    <property type="entry name" value="AQUAPORIN NIP5-1-RELATED"/>
    <property type="match status" value="1"/>
</dbReference>
<evidence type="ECO:0000256" key="1">
    <source>
        <dbReference type="ARBA" id="ARBA00004141"/>
    </source>
</evidence>
<evidence type="ECO:0000256" key="6">
    <source>
        <dbReference type="ARBA" id="ARBA00023136"/>
    </source>
</evidence>
<keyword evidence="4" id="KW-0677">Repeat</keyword>
<evidence type="ECO:0000313" key="9">
    <source>
        <dbReference type="EMBL" id="CAL5010030.1"/>
    </source>
</evidence>
<keyword evidence="6 8" id="KW-0472">Membrane</keyword>
<keyword evidence="2 7" id="KW-0813">Transport</keyword>
<evidence type="ECO:0000256" key="4">
    <source>
        <dbReference type="ARBA" id="ARBA00022737"/>
    </source>
</evidence>
<dbReference type="InterPro" id="IPR000425">
    <property type="entry name" value="MIP"/>
</dbReference>
<feature type="transmembrane region" description="Helical" evidence="8">
    <location>
        <begin position="196"/>
        <end position="215"/>
    </location>
</feature>
<dbReference type="InterPro" id="IPR022357">
    <property type="entry name" value="MIP_CS"/>
</dbReference>
<evidence type="ECO:0000313" key="10">
    <source>
        <dbReference type="Proteomes" id="UP001497457"/>
    </source>
</evidence>
<dbReference type="Pfam" id="PF00230">
    <property type="entry name" value="MIP"/>
    <property type="match status" value="1"/>
</dbReference>
<dbReference type="EMBL" id="OZ075138">
    <property type="protein sequence ID" value="CAL5010030.1"/>
    <property type="molecule type" value="Genomic_DNA"/>
</dbReference>
<feature type="transmembrane region" description="Helical" evidence="8">
    <location>
        <begin position="266"/>
        <end position="287"/>
    </location>
</feature>
<dbReference type="PRINTS" id="PR00783">
    <property type="entry name" value="MINTRINSICP"/>
</dbReference>
<evidence type="ECO:0000256" key="5">
    <source>
        <dbReference type="ARBA" id="ARBA00022989"/>
    </source>
</evidence>
<dbReference type="PANTHER" id="PTHR45724">
    <property type="entry name" value="AQUAPORIN NIP2-1"/>
    <property type="match status" value="1"/>
</dbReference>
<feature type="transmembrane region" description="Helical" evidence="8">
    <location>
        <begin position="109"/>
        <end position="132"/>
    </location>
</feature>
<reference evidence="9 10" key="2">
    <citation type="submission" date="2024-10" db="EMBL/GenBank/DDBJ databases">
        <authorList>
            <person name="Ryan C."/>
        </authorList>
    </citation>
    <scope>NUCLEOTIDE SEQUENCE [LARGE SCALE GENOMIC DNA]</scope>
</reference>
<dbReference type="InterPro" id="IPR023271">
    <property type="entry name" value="Aquaporin-like"/>
</dbReference>
<evidence type="ECO:0000256" key="2">
    <source>
        <dbReference type="ARBA" id="ARBA00022448"/>
    </source>
</evidence>
<organism evidence="9 10">
    <name type="scientific">Urochloa decumbens</name>
    <dbReference type="NCBI Taxonomy" id="240449"/>
    <lineage>
        <taxon>Eukaryota</taxon>
        <taxon>Viridiplantae</taxon>
        <taxon>Streptophyta</taxon>
        <taxon>Embryophyta</taxon>
        <taxon>Tracheophyta</taxon>
        <taxon>Spermatophyta</taxon>
        <taxon>Magnoliopsida</taxon>
        <taxon>Liliopsida</taxon>
        <taxon>Poales</taxon>
        <taxon>Poaceae</taxon>
        <taxon>PACMAD clade</taxon>
        <taxon>Panicoideae</taxon>
        <taxon>Panicodae</taxon>
        <taxon>Paniceae</taxon>
        <taxon>Melinidinae</taxon>
        <taxon>Urochloa</taxon>
    </lineage>
</organism>
<name>A0ABC9C051_9POAL</name>
<dbReference type="Proteomes" id="UP001497457">
    <property type="component" value="Chromosome 28b"/>
</dbReference>
<evidence type="ECO:0000256" key="7">
    <source>
        <dbReference type="RuleBase" id="RU000477"/>
    </source>
</evidence>
<evidence type="ECO:0000256" key="3">
    <source>
        <dbReference type="ARBA" id="ARBA00022692"/>
    </source>
</evidence>
<sequence>MDRRARRSVSMDVSVSIPTAAAEVSPMPNISDDKIAIFIPQRSPSNKILPLGFQQHEPPSQPPPGFAKRVALPLIKKVVAELLGTFLLVFTVLSALITDHAHGGALSSVGVAATAGLAMVVLISSLAHVSGAHINPAVSVAMAAFGHLPAAHLAPYVAAQLFGSTAAAFAAKALYGSPANLGATVATVPTVGDAEAFLVEFAATFVFLFVVTALATDPKAVKELVAVGAGAAVMMDALAFGKLTGASMNPARTLGPAIATGTYTKIWVYMVAPPLGAIAGSGAYHALK</sequence>
<evidence type="ECO:0000256" key="8">
    <source>
        <dbReference type="SAM" id="Phobius"/>
    </source>
</evidence>
<dbReference type="PROSITE" id="PS00221">
    <property type="entry name" value="MIP"/>
    <property type="match status" value="1"/>
</dbReference>
<keyword evidence="5 8" id="KW-1133">Transmembrane helix</keyword>
<dbReference type="SUPFAM" id="SSF81338">
    <property type="entry name" value="Aquaporin-like"/>
    <property type="match status" value="1"/>
</dbReference>
<dbReference type="Gene3D" id="1.20.1080.10">
    <property type="entry name" value="Glycerol uptake facilitator protein"/>
    <property type="match status" value="1"/>
</dbReference>